<dbReference type="PANTHER" id="PTHR43704:SF2">
    <property type="entry name" value="HTH CRP-TYPE DOMAIN-CONTAINING PROTEIN"/>
    <property type="match status" value="1"/>
</dbReference>
<dbReference type="RefSeq" id="WP_108382087.1">
    <property type="nucleotide sequence ID" value="NZ_CP028858.1"/>
</dbReference>
<dbReference type="InterPro" id="IPR012015">
    <property type="entry name" value="UCP_HTH_arc"/>
</dbReference>
<dbReference type="PANTHER" id="PTHR43704">
    <property type="entry name" value="BSR5907 PROTEIN"/>
    <property type="match status" value="1"/>
</dbReference>
<sequence length="255" mass="26631">MVEVLEDKRTATTLRVLVEIAERQPAVSQSEIADAVGVTNQAISEYIQDLIEDGYVTSEARSRYRITNEGVDWLYRTVREMQVFSEHVTDDLLGGPPEDAAIAAADLAAGETVTLRMVDGLPYADPDAEGAATGETTRAAAAGEAVGVTGFEGVIELDPGHVTVRQVPPVRVDESVDTDALATAATDADLVVAAGVEAVVALRSAEIEPAVYVAGGAVAAAAAERGLDVLVVATRDAVGRVTDPLRDRAVSYDVA</sequence>
<protein>
    <submittedName>
        <fullName evidence="2">Crp/Fnr family transcriptional regulator</fullName>
    </submittedName>
</protein>
<dbReference type="KEGG" id="harc:HARCEL1_07865"/>
<dbReference type="InterPro" id="IPR057161">
    <property type="entry name" value="DUF7839"/>
</dbReference>
<dbReference type="Pfam" id="PF25211">
    <property type="entry name" value="DUF7839"/>
    <property type="match status" value="1"/>
</dbReference>
<dbReference type="InterPro" id="IPR036388">
    <property type="entry name" value="WH-like_DNA-bd_sf"/>
</dbReference>
<evidence type="ECO:0000313" key="3">
    <source>
        <dbReference type="Proteomes" id="UP000244727"/>
    </source>
</evidence>
<gene>
    <name evidence="2" type="ORF">HARCEL1_07865</name>
</gene>
<dbReference type="AlphaFoldDB" id="A0A2R4X1G9"/>
<accession>A0A2R4X1G9</accession>
<dbReference type="SUPFAM" id="SSF46785">
    <property type="entry name" value="Winged helix' DNA-binding domain"/>
    <property type="match status" value="1"/>
</dbReference>
<dbReference type="InterPro" id="IPR000835">
    <property type="entry name" value="HTH_MarR-typ"/>
</dbReference>
<dbReference type="EMBL" id="CP028858">
    <property type="protein sequence ID" value="AWB27629.1"/>
    <property type="molecule type" value="Genomic_DNA"/>
</dbReference>
<feature type="domain" description="HTH crp-type" evidence="1">
    <location>
        <begin position="19"/>
        <end position="68"/>
    </location>
</feature>
<dbReference type="Proteomes" id="UP000244727">
    <property type="component" value="Chromosome"/>
</dbReference>
<dbReference type="InterPro" id="IPR012318">
    <property type="entry name" value="HTH_CRP"/>
</dbReference>
<dbReference type="GeneID" id="36512414"/>
<reference evidence="2 3" key="1">
    <citation type="submission" date="2018-04" db="EMBL/GenBank/DDBJ databases">
        <title>Halococcoides cellulosivorans gen. nov., sp. nov., an extremely halophilic cellulose-utilizing haloarchaeon from hypersaline lakes.</title>
        <authorList>
            <person name="Sorokin D.Y."/>
            <person name="Toshchakov S.V."/>
            <person name="Samarov N.I."/>
            <person name="Korzhenkov A."/>
            <person name="Kublanov I.V."/>
        </authorList>
    </citation>
    <scope>NUCLEOTIDE SEQUENCE [LARGE SCALE GENOMIC DNA]</scope>
    <source>
        <strain evidence="2 3">HArcel1</strain>
    </source>
</reference>
<dbReference type="SMART" id="SM00419">
    <property type="entry name" value="HTH_CRP"/>
    <property type="match status" value="1"/>
</dbReference>
<dbReference type="PIRSF" id="PIRSF004955">
    <property type="entry name" value="HTH_arch"/>
    <property type="match status" value="1"/>
</dbReference>
<evidence type="ECO:0000259" key="1">
    <source>
        <dbReference type="SMART" id="SM00419"/>
    </source>
</evidence>
<dbReference type="Gene3D" id="1.10.10.10">
    <property type="entry name" value="Winged helix-like DNA-binding domain superfamily/Winged helix DNA-binding domain"/>
    <property type="match status" value="1"/>
</dbReference>
<proteinExistence type="predicted"/>
<organism evidence="2 3">
    <name type="scientific">Halococcoides cellulosivorans</name>
    <dbReference type="NCBI Taxonomy" id="1679096"/>
    <lineage>
        <taxon>Archaea</taxon>
        <taxon>Methanobacteriati</taxon>
        <taxon>Methanobacteriota</taxon>
        <taxon>Stenosarchaea group</taxon>
        <taxon>Halobacteria</taxon>
        <taxon>Halobacteriales</taxon>
        <taxon>Haloarculaceae</taxon>
        <taxon>Halococcoides</taxon>
    </lineage>
</organism>
<keyword evidence="3" id="KW-1185">Reference proteome</keyword>
<dbReference type="GO" id="GO:0006355">
    <property type="term" value="P:regulation of DNA-templated transcription"/>
    <property type="evidence" value="ECO:0007669"/>
    <property type="project" value="InterPro"/>
</dbReference>
<dbReference type="GO" id="GO:0003677">
    <property type="term" value="F:DNA binding"/>
    <property type="evidence" value="ECO:0007669"/>
    <property type="project" value="InterPro"/>
</dbReference>
<dbReference type="InterPro" id="IPR036390">
    <property type="entry name" value="WH_DNA-bd_sf"/>
</dbReference>
<name>A0A2R4X1G9_9EURY</name>
<dbReference type="Pfam" id="PF12802">
    <property type="entry name" value="MarR_2"/>
    <property type="match status" value="1"/>
</dbReference>
<dbReference type="CDD" id="cd00092">
    <property type="entry name" value="HTH_CRP"/>
    <property type="match status" value="1"/>
</dbReference>
<evidence type="ECO:0000313" key="2">
    <source>
        <dbReference type="EMBL" id="AWB27629.1"/>
    </source>
</evidence>